<keyword evidence="8" id="KW-0234">DNA repair</keyword>
<gene>
    <name evidence="11" type="ORF">HETIRDRAFT_308415</name>
</gene>
<feature type="binding site" evidence="6">
    <location>
        <position position="310"/>
    </location>
    <ligand>
        <name>Mg(2+)</name>
        <dbReference type="ChEBI" id="CHEBI:18420"/>
        <label>1</label>
    </ligand>
</feature>
<dbReference type="OrthoDB" id="498125at2759"/>
<evidence type="ECO:0000256" key="9">
    <source>
        <dbReference type="SAM" id="MobiDB-lite"/>
    </source>
</evidence>
<dbReference type="KEGG" id="hir:HETIRDRAFT_308415"/>
<organism evidence="11 12">
    <name type="scientific">Heterobasidion irregulare (strain TC 32-1)</name>
    <dbReference type="NCBI Taxonomy" id="747525"/>
    <lineage>
        <taxon>Eukaryota</taxon>
        <taxon>Fungi</taxon>
        <taxon>Dikarya</taxon>
        <taxon>Basidiomycota</taxon>
        <taxon>Agaricomycotina</taxon>
        <taxon>Agaricomycetes</taxon>
        <taxon>Russulales</taxon>
        <taxon>Bondarzewiaceae</taxon>
        <taxon>Heterobasidion</taxon>
        <taxon>Heterobasidion annosum species complex</taxon>
    </lineage>
</organism>
<name>W4KNH8_HETIT</name>
<dbReference type="Proteomes" id="UP000030671">
    <property type="component" value="Unassembled WGS sequence"/>
</dbReference>
<evidence type="ECO:0000256" key="4">
    <source>
        <dbReference type="ARBA" id="ARBA00022842"/>
    </source>
</evidence>
<dbReference type="PANTHER" id="PTHR22748:SF6">
    <property type="entry name" value="DNA-(APURINIC OR APYRIMIDINIC SITE) ENDONUCLEASE"/>
    <property type="match status" value="1"/>
</dbReference>
<feature type="binding site" evidence="6">
    <location>
        <position position="84"/>
    </location>
    <ligand>
        <name>Mg(2+)</name>
        <dbReference type="ChEBI" id="CHEBI:18420"/>
        <label>1</label>
    </ligand>
</feature>
<protein>
    <recommendedName>
        <fullName evidence="10">Endonuclease/exonuclease/phosphatase domain-containing protein</fullName>
    </recommendedName>
</protein>
<reference evidence="11 12" key="1">
    <citation type="journal article" date="2012" name="New Phytol.">
        <title>Insight into trade-off between wood decay and parasitism from the genome of a fungal forest pathogen.</title>
        <authorList>
            <person name="Olson A."/>
            <person name="Aerts A."/>
            <person name="Asiegbu F."/>
            <person name="Belbahri L."/>
            <person name="Bouzid O."/>
            <person name="Broberg A."/>
            <person name="Canback B."/>
            <person name="Coutinho P.M."/>
            <person name="Cullen D."/>
            <person name="Dalman K."/>
            <person name="Deflorio G."/>
            <person name="van Diepen L.T."/>
            <person name="Dunand C."/>
            <person name="Duplessis S."/>
            <person name="Durling M."/>
            <person name="Gonthier P."/>
            <person name="Grimwood J."/>
            <person name="Fossdal C.G."/>
            <person name="Hansson D."/>
            <person name="Henrissat B."/>
            <person name="Hietala A."/>
            <person name="Himmelstrand K."/>
            <person name="Hoffmeister D."/>
            <person name="Hogberg N."/>
            <person name="James T.Y."/>
            <person name="Karlsson M."/>
            <person name="Kohler A."/>
            <person name="Kues U."/>
            <person name="Lee Y.H."/>
            <person name="Lin Y.C."/>
            <person name="Lind M."/>
            <person name="Lindquist E."/>
            <person name="Lombard V."/>
            <person name="Lucas S."/>
            <person name="Lunden K."/>
            <person name="Morin E."/>
            <person name="Murat C."/>
            <person name="Park J."/>
            <person name="Raffaello T."/>
            <person name="Rouze P."/>
            <person name="Salamov A."/>
            <person name="Schmutz J."/>
            <person name="Solheim H."/>
            <person name="Stahlberg J."/>
            <person name="Velez H."/>
            <person name="de Vries R.P."/>
            <person name="Wiebenga A."/>
            <person name="Woodward S."/>
            <person name="Yakovlev I."/>
            <person name="Garbelotto M."/>
            <person name="Martin F."/>
            <person name="Grigoriev I.V."/>
            <person name="Stenlid J."/>
        </authorList>
    </citation>
    <scope>NUCLEOTIDE SEQUENCE [LARGE SCALE GENOMIC DNA]</scope>
    <source>
        <strain evidence="11 12">TC 32-1</strain>
    </source>
</reference>
<feature type="site" description="Important for catalytic activity" evidence="7">
    <location>
        <position position="281"/>
    </location>
</feature>
<proteinExistence type="inferred from homology"/>
<dbReference type="InterPro" id="IPR004808">
    <property type="entry name" value="AP_endonuc_1"/>
</dbReference>
<sequence>MSLKRKAGSNLTANSSQKKPKNDFFTPKSSTAVGSSSTPQFAFDRREAGTVRLSTWNVNGIKSVNGKTLRKYLEAEDPDILLTETKVAQGKADIMSLKTRFKQCVSSIGSWWLTIAGTAVLSKHKPFNVVVGLPTWPDSIEDTQGRYVQMEFENLYLVGTYVPNSGENFKSIDIKQKWNAAFSEHLHGLNAIKPVIWAGDFNCIPTKKDLDNKAQAFWDKMSGLSATERREFEGIINPGEQDSKRGKFVDIWRHLHPDAEEFTCVRRLCQTVTKFGAWRLDSFILSERILGNAKKCEIRHELKDLKLSDHWPVTLDILGLF</sequence>
<keyword evidence="12" id="KW-1185">Reference proteome</keyword>
<dbReference type="InterPro" id="IPR036691">
    <property type="entry name" value="Endo/exonu/phosph_ase_sf"/>
</dbReference>
<dbReference type="Pfam" id="PF03372">
    <property type="entry name" value="Exo_endo_phos"/>
    <property type="match status" value="1"/>
</dbReference>
<evidence type="ECO:0000313" key="12">
    <source>
        <dbReference type="Proteomes" id="UP000030671"/>
    </source>
</evidence>
<evidence type="ECO:0000313" key="11">
    <source>
        <dbReference type="EMBL" id="ETW87383.1"/>
    </source>
</evidence>
<dbReference type="PANTHER" id="PTHR22748">
    <property type="entry name" value="AP ENDONUCLEASE"/>
    <property type="match status" value="1"/>
</dbReference>
<dbReference type="GO" id="GO:0005634">
    <property type="term" value="C:nucleus"/>
    <property type="evidence" value="ECO:0007669"/>
    <property type="project" value="TreeGrafter"/>
</dbReference>
<dbReference type="eggNOG" id="KOG1294">
    <property type="taxonomic scope" value="Eukaryota"/>
</dbReference>
<keyword evidence="2 6" id="KW-0479">Metal-binding</keyword>
<dbReference type="RefSeq" id="XP_009541291.1">
    <property type="nucleotide sequence ID" value="XM_009542996.1"/>
</dbReference>
<comment type="cofactor">
    <cofactor evidence="6 8">
        <name>Mg(2+)</name>
        <dbReference type="ChEBI" id="CHEBI:18420"/>
    </cofactor>
    <cofactor evidence="6 8">
        <name>Mn(2+)</name>
        <dbReference type="ChEBI" id="CHEBI:29035"/>
    </cofactor>
    <text evidence="6 8">Probably binds two magnesium or manganese ions per subunit.</text>
</comment>
<dbReference type="GeneID" id="20669583"/>
<feature type="site" description="Transition state stabilizer" evidence="7">
    <location>
        <position position="202"/>
    </location>
</feature>
<evidence type="ECO:0000256" key="1">
    <source>
        <dbReference type="ARBA" id="ARBA00007092"/>
    </source>
</evidence>
<feature type="binding site" evidence="6">
    <location>
        <position position="309"/>
    </location>
    <ligand>
        <name>Mg(2+)</name>
        <dbReference type="ChEBI" id="CHEBI:18420"/>
        <label>2</label>
    </ligand>
</feature>
<dbReference type="NCBIfam" id="TIGR00633">
    <property type="entry name" value="xth"/>
    <property type="match status" value="1"/>
</dbReference>
<evidence type="ECO:0000256" key="6">
    <source>
        <dbReference type="PIRSR" id="PIRSR604808-2"/>
    </source>
</evidence>
<dbReference type="EMBL" id="KI925454">
    <property type="protein sequence ID" value="ETW87383.1"/>
    <property type="molecule type" value="Genomic_DNA"/>
</dbReference>
<evidence type="ECO:0000256" key="7">
    <source>
        <dbReference type="PIRSR" id="PIRSR604808-3"/>
    </source>
</evidence>
<keyword evidence="8" id="KW-0227">DNA damage</keyword>
<feature type="active site" description="Proton donor/acceptor" evidence="5">
    <location>
        <position position="200"/>
    </location>
</feature>
<feature type="domain" description="Endonuclease/exonuclease/phosphatase" evidence="10">
    <location>
        <begin position="55"/>
        <end position="281"/>
    </location>
</feature>
<keyword evidence="3" id="KW-0378">Hydrolase</keyword>
<dbReference type="GO" id="GO:0003906">
    <property type="term" value="F:DNA-(apurinic or apyrimidinic site) endonuclease activity"/>
    <property type="evidence" value="ECO:0007669"/>
    <property type="project" value="TreeGrafter"/>
</dbReference>
<dbReference type="PROSITE" id="PS51435">
    <property type="entry name" value="AP_NUCLEASE_F1_4"/>
    <property type="match status" value="1"/>
</dbReference>
<feature type="binding site" evidence="6">
    <location>
        <position position="57"/>
    </location>
    <ligand>
        <name>Mg(2+)</name>
        <dbReference type="ChEBI" id="CHEBI:18420"/>
        <label>1</label>
    </ligand>
</feature>
<feature type="site" description="Interaction with DNA substrate" evidence="7">
    <location>
        <position position="310"/>
    </location>
</feature>
<feature type="compositionally biased region" description="Polar residues" evidence="9">
    <location>
        <begin position="27"/>
        <end position="38"/>
    </location>
</feature>
<evidence type="ECO:0000256" key="8">
    <source>
        <dbReference type="RuleBase" id="RU362131"/>
    </source>
</evidence>
<feature type="region of interest" description="Disordered" evidence="9">
    <location>
        <begin position="1"/>
        <end position="38"/>
    </location>
</feature>
<dbReference type="AlphaFoldDB" id="W4KNH8"/>
<evidence type="ECO:0000259" key="10">
    <source>
        <dbReference type="Pfam" id="PF03372"/>
    </source>
</evidence>
<keyword evidence="6" id="KW-0464">Manganese</keyword>
<dbReference type="GO" id="GO:0006284">
    <property type="term" value="P:base-excision repair"/>
    <property type="evidence" value="ECO:0007669"/>
    <property type="project" value="TreeGrafter"/>
</dbReference>
<dbReference type="HOGENOM" id="CLU_027539_1_1_1"/>
<evidence type="ECO:0000256" key="2">
    <source>
        <dbReference type="ARBA" id="ARBA00022723"/>
    </source>
</evidence>
<evidence type="ECO:0000256" key="5">
    <source>
        <dbReference type="PIRSR" id="PIRSR604808-1"/>
    </source>
</evidence>
<dbReference type="GO" id="GO:0008081">
    <property type="term" value="F:phosphoric diester hydrolase activity"/>
    <property type="evidence" value="ECO:0007669"/>
    <property type="project" value="TreeGrafter"/>
</dbReference>
<feature type="binding site" evidence="6">
    <location>
        <position position="200"/>
    </location>
    <ligand>
        <name>Mg(2+)</name>
        <dbReference type="ChEBI" id="CHEBI:18420"/>
        <label>1</label>
    </ligand>
</feature>
<feature type="active site" evidence="5">
    <location>
        <position position="161"/>
    </location>
</feature>
<dbReference type="Gene3D" id="3.60.10.10">
    <property type="entry name" value="Endonuclease/exonuclease/phosphatase"/>
    <property type="match status" value="1"/>
</dbReference>
<evidence type="ECO:0000256" key="3">
    <source>
        <dbReference type="ARBA" id="ARBA00022801"/>
    </source>
</evidence>
<feature type="binding site" evidence="6">
    <location>
        <position position="202"/>
    </location>
    <ligand>
        <name>Mg(2+)</name>
        <dbReference type="ChEBI" id="CHEBI:18420"/>
        <label>1</label>
    </ligand>
</feature>
<dbReference type="GO" id="GO:0046872">
    <property type="term" value="F:metal ion binding"/>
    <property type="evidence" value="ECO:0007669"/>
    <property type="project" value="UniProtKB-KW"/>
</dbReference>
<keyword evidence="4 6" id="KW-0460">Magnesium</keyword>
<feature type="active site" description="Proton acceptor" evidence="5">
    <location>
        <position position="310"/>
    </location>
</feature>
<dbReference type="STRING" id="747525.W4KNH8"/>
<dbReference type="InterPro" id="IPR005135">
    <property type="entry name" value="Endo/exonuclease/phosphatase"/>
</dbReference>
<dbReference type="SUPFAM" id="SSF56219">
    <property type="entry name" value="DNase I-like"/>
    <property type="match status" value="1"/>
</dbReference>
<dbReference type="GO" id="GO:0008311">
    <property type="term" value="F:double-stranded DNA 3'-5' DNA exonuclease activity"/>
    <property type="evidence" value="ECO:0007669"/>
    <property type="project" value="TreeGrafter"/>
</dbReference>
<accession>W4KNH8</accession>
<comment type="similarity">
    <text evidence="1 8">Belongs to the DNA repair enzymes AP/ExoA family.</text>
</comment>
<dbReference type="InParanoid" id="W4KNH8"/>